<dbReference type="Pfam" id="PF08615">
    <property type="entry name" value="RNase_H2_suC"/>
    <property type="match status" value="1"/>
</dbReference>
<dbReference type="InterPro" id="IPR013924">
    <property type="entry name" value="RNase_H2_suC"/>
</dbReference>
<dbReference type="Proteomes" id="UP000275078">
    <property type="component" value="Unassembled WGS sequence"/>
</dbReference>
<dbReference type="CDD" id="cd09271">
    <property type="entry name" value="RNase_H2-C"/>
    <property type="match status" value="1"/>
</dbReference>
<dbReference type="Gene3D" id="2.40.128.680">
    <property type="match status" value="1"/>
</dbReference>
<dbReference type="EMBL" id="ML119653">
    <property type="protein sequence ID" value="RPA85431.1"/>
    <property type="molecule type" value="Genomic_DNA"/>
</dbReference>
<reference evidence="2 3" key="1">
    <citation type="journal article" date="2018" name="Nat. Ecol. Evol.">
        <title>Pezizomycetes genomes reveal the molecular basis of ectomycorrhizal truffle lifestyle.</title>
        <authorList>
            <person name="Murat C."/>
            <person name="Payen T."/>
            <person name="Noel B."/>
            <person name="Kuo A."/>
            <person name="Morin E."/>
            <person name="Chen J."/>
            <person name="Kohler A."/>
            <person name="Krizsan K."/>
            <person name="Balestrini R."/>
            <person name="Da Silva C."/>
            <person name="Montanini B."/>
            <person name="Hainaut M."/>
            <person name="Levati E."/>
            <person name="Barry K.W."/>
            <person name="Belfiori B."/>
            <person name="Cichocki N."/>
            <person name="Clum A."/>
            <person name="Dockter R.B."/>
            <person name="Fauchery L."/>
            <person name="Guy J."/>
            <person name="Iotti M."/>
            <person name="Le Tacon F."/>
            <person name="Lindquist E.A."/>
            <person name="Lipzen A."/>
            <person name="Malagnac F."/>
            <person name="Mello A."/>
            <person name="Molinier V."/>
            <person name="Miyauchi S."/>
            <person name="Poulain J."/>
            <person name="Riccioni C."/>
            <person name="Rubini A."/>
            <person name="Sitrit Y."/>
            <person name="Splivallo R."/>
            <person name="Traeger S."/>
            <person name="Wang M."/>
            <person name="Zifcakova L."/>
            <person name="Wipf D."/>
            <person name="Zambonelli A."/>
            <person name="Paolocci F."/>
            <person name="Nowrousian M."/>
            <person name="Ottonello S."/>
            <person name="Baldrian P."/>
            <person name="Spatafora J.W."/>
            <person name="Henrissat B."/>
            <person name="Nagy L.G."/>
            <person name="Aury J.M."/>
            <person name="Wincker P."/>
            <person name="Grigoriev I.V."/>
            <person name="Bonfante P."/>
            <person name="Martin F.M."/>
        </authorList>
    </citation>
    <scope>NUCLEOTIDE SEQUENCE [LARGE SCALE GENOMIC DNA]</scope>
    <source>
        <strain evidence="2 3">RN42</strain>
    </source>
</reference>
<dbReference type="PANTHER" id="PTHR47204">
    <property type="entry name" value="OS02G0168900 PROTEIN"/>
    <property type="match status" value="1"/>
</dbReference>
<dbReference type="PANTHER" id="PTHR47204:SF1">
    <property type="entry name" value="RIBONUCLEASE H2 SUBUNIT C"/>
    <property type="match status" value="1"/>
</dbReference>
<dbReference type="STRING" id="1160509.A0A3N4IML3"/>
<evidence type="ECO:0000256" key="1">
    <source>
        <dbReference type="SAM" id="MobiDB-lite"/>
    </source>
</evidence>
<protein>
    <submittedName>
        <fullName evidence="2">Ribonuclease H1 small subunit</fullName>
    </submittedName>
</protein>
<evidence type="ECO:0000313" key="2">
    <source>
        <dbReference type="EMBL" id="RPA85431.1"/>
    </source>
</evidence>
<dbReference type="AlphaFoldDB" id="A0A3N4IML3"/>
<dbReference type="GO" id="GO:0032299">
    <property type="term" value="C:ribonuclease H2 complex"/>
    <property type="evidence" value="ECO:0007669"/>
    <property type="project" value="InterPro"/>
</dbReference>
<accession>A0A3N4IML3</accession>
<evidence type="ECO:0000313" key="3">
    <source>
        <dbReference type="Proteomes" id="UP000275078"/>
    </source>
</evidence>
<name>A0A3N4IML3_ASCIM</name>
<keyword evidence="3" id="KW-1185">Reference proteome</keyword>
<gene>
    <name evidence="2" type="ORF">BJ508DRAFT_358800</name>
</gene>
<feature type="compositionally biased region" description="Basic and acidic residues" evidence="1">
    <location>
        <begin position="51"/>
        <end position="77"/>
    </location>
</feature>
<dbReference type="OrthoDB" id="6222486at2759"/>
<sequence length="185" mass="20534">MSSQPSKPLLHLPPTPAAPFEVNLLPCRIHHSGPVNATKAYWNPVPLQPVEKGHSERNDEEEGEKKEEESDEKKNEVPGEEAYFRGRRLVGQSLPVGEGYTGYILRPSTIPSLQSLSVQDHDDEDEIKEEAFEMEVVGGFEKVTVWGHEEMVEGGGQVGKALGEWRGWAGVVNGWDEGEDDEMAE</sequence>
<dbReference type="GO" id="GO:0006401">
    <property type="term" value="P:RNA catabolic process"/>
    <property type="evidence" value="ECO:0007669"/>
    <property type="project" value="InterPro"/>
</dbReference>
<proteinExistence type="predicted"/>
<organism evidence="2 3">
    <name type="scientific">Ascobolus immersus RN42</name>
    <dbReference type="NCBI Taxonomy" id="1160509"/>
    <lineage>
        <taxon>Eukaryota</taxon>
        <taxon>Fungi</taxon>
        <taxon>Dikarya</taxon>
        <taxon>Ascomycota</taxon>
        <taxon>Pezizomycotina</taxon>
        <taxon>Pezizomycetes</taxon>
        <taxon>Pezizales</taxon>
        <taxon>Ascobolaceae</taxon>
        <taxon>Ascobolus</taxon>
    </lineage>
</organism>
<feature type="region of interest" description="Disordered" evidence="1">
    <location>
        <begin position="35"/>
        <end position="84"/>
    </location>
</feature>